<evidence type="ECO:0000313" key="3">
    <source>
        <dbReference type="Proteomes" id="UP000008291"/>
    </source>
</evidence>
<name>Q3SJ92_THIDA</name>
<reference evidence="2 3" key="1">
    <citation type="journal article" date="2006" name="J. Bacteriol.">
        <title>The genome sequence of the obligately chemolithoautotrophic, facultatively anaerobic bacterium Thiobacillus denitrificans.</title>
        <authorList>
            <person name="Beller H.R."/>
            <person name="Chain P.S."/>
            <person name="Letain T.E."/>
            <person name="Chakicherla A."/>
            <person name="Larimer F.W."/>
            <person name="Richardson P.M."/>
            <person name="Coleman M.A."/>
            <person name="Wood A.P."/>
            <person name="Kelly D.P."/>
        </authorList>
    </citation>
    <scope>NUCLEOTIDE SEQUENCE [LARGE SCALE GENOMIC DNA]</scope>
    <source>
        <strain evidence="2 3">ATCC 25259</strain>
    </source>
</reference>
<feature type="signal peptide" evidence="1">
    <location>
        <begin position="1"/>
        <end position="24"/>
    </location>
</feature>
<gene>
    <name evidence="2" type="ordered locus">Tbd_1322</name>
</gene>
<dbReference type="RefSeq" id="WP_011311834.1">
    <property type="nucleotide sequence ID" value="NC_007404.1"/>
</dbReference>
<sequence length="159" mass="17240">MMKRVVVAMLLLAGLGPLGSLVNAASLPMPPVFSRDALVEVTLESFPLGVITRQAAFSHHGKAHRNVTLPNGMEWWVYDVGGVVTTNSYVSPTGRKQAVAETAADHEARSYTLVFDQRGVVIDVLYNETGRHDGLTALALQHRKGAARREDPSHTDPGR</sequence>
<keyword evidence="3" id="KW-1185">Reference proteome</keyword>
<evidence type="ECO:0000313" key="2">
    <source>
        <dbReference type="EMBL" id="AAZ97275.1"/>
    </source>
</evidence>
<protein>
    <recommendedName>
        <fullName evidence="4">Lipoprotein</fullName>
    </recommendedName>
</protein>
<dbReference type="AlphaFoldDB" id="Q3SJ92"/>
<proteinExistence type="predicted"/>
<dbReference type="STRING" id="292415.Tbd_1322"/>
<accession>Q3SJ92</accession>
<organism evidence="2 3">
    <name type="scientific">Thiobacillus denitrificans (strain ATCC 25259 / T1)</name>
    <dbReference type="NCBI Taxonomy" id="292415"/>
    <lineage>
        <taxon>Bacteria</taxon>
        <taxon>Pseudomonadati</taxon>
        <taxon>Pseudomonadota</taxon>
        <taxon>Betaproteobacteria</taxon>
        <taxon>Nitrosomonadales</taxon>
        <taxon>Thiobacillaceae</taxon>
        <taxon>Thiobacillus</taxon>
    </lineage>
</organism>
<keyword evidence="1" id="KW-0732">Signal</keyword>
<dbReference type="Proteomes" id="UP000008291">
    <property type="component" value="Chromosome"/>
</dbReference>
<dbReference type="KEGG" id="tbd:Tbd_1322"/>
<dbReference type="HOGENOM" id="CLU_1659921_0_0_4"/>
<evidence type="ECO:0008006" key="4">
    <source>
        <dbReference type="Google" id="ProtNLM"/>
    </source>
</evidence>
<evidence type="ECO:0000256" key="1">
    <source>
        <dbReference type="SAM" id="SignalP"/>
    </source>
</evidence>
<dbReference type="EMBL" id="CP000116">
    <property type="protein sequence ID" value="AAZ97275.1"/>
    <property type="molecule type" value="Genomic_DNA"/>
</dbReference>
<feature type="chain" id="PRO_5004228931" description="Lipoprotein" evidence="1">
    <location>
        <begin position="25"/>
        <end position="159"/>
    </location>
</feature>